<sequence length="123" mass="13723">MKRLYLSIFLLALLTAGSIFSAAYIGRENDRLQELCADIREEVLRGEDTSEEVEALCDEWERHCKIMAFIENAANISAVTAEVARLPALSQTNSPDLIQQVDAVSAQCALLAERQYPHIRSVL</sequence>
<evidence type="ECO:0000313" key="1">
    <source>
        <dbReference type="EMBL" id="EGC02051.1"/>
    </source>
</evidence>
<dbReference type="RefSeq" id="WP_002851585.1">
    <property type="nucleotide sequence ID" value="NZ_ADKM02000112.1"/>
</dbReference>
<gene>
    <name evidence="1" type="ORF">CUS_5295</name>
</gene>
<dbReference type="EMBL" id="ADKM02000112">
    <property type="protein sequence ID" value="EGC02051.1"/>
    <property type="molecule type" value="Genomic_DNA"/>
</dbReference>
<accession>E9SF83</accession>
<keyword evidence="2" id="KW-1185">Reference proteome</keyword>
<evidence type="ECO:0000313" key="2">
    <source>
        <dbReference type="Proteomes" id="UP000004259"/>
    </source>
</evidence>
<comment type="caution">
    <text evidence="1">The sequence shown here is derived from an EMBL/GenBank/DDBJ whole genome shotgun (WGS) entry which is preliminary data.</text>
</comment>
<name>E9SF83_RUMAL</name>
<organism evidence="1 2">
    <name type="scientific">Ruminococcus albus 8</name>
    <dbReference type="NCBI Taxonomy" id="246199"/>
    <lineage>
        <taxon>Bacteria</taxon>
        <taxon>Bacillati</taxon>
        <taxon>Bacillota</taxon>
        <taxon>Clostridia</taxon>
        <taxon>Eubacteriales</taxon>
        <taxon>Oscillospiraceae</taxon>
        <taxon>Ruminococcus</taxon>
    </lineage>
</organism>
<dbReference type="AlphaFoldDB" id="E9SF83"/>
<protein>
    <submittedName>
        <fullName evidence="1">Uncharacterized protein</fullName>
    </submittedName>
</protein>
<proteinExistence type="predicted"/>
<reference evidence="1 2" key="1">
    <citation type="submission" date="2011-02" db="EMBL/GenBank/DDBJ databases">
        <authorList>
            <person name="Nelson K.E."/>
            <person name="Sutton G."/>
            <person name="Torralba M."/>
            <person name="Durkin S."/>
            <person name="Harkins D."/>
            <person name="Montgomery R."/>
            <person name="Ziemer C."/>
            <person name="Klaassens E."/>
            <person name="Ocuiv P."/>
            <person name="Morrison M."/>
        </authorList>
    </citation>
    <scope>NUCLEOTIDE SEQUENCE [LARGE SCALE GENOMIC DNA]</scope>
    <source>
        <strain evidence="1 2">8</strain>
    </source>
</reference>
<dbReference type="Proteomes" id="UP000004259">
    <property type="component" value="Unassembled WGS sequence"/>
</dbReference>
<dbReference type="OrthoDB" id="1822695at2"/>